<comment type="caution">
    <text evidence="1">The sequence shown here is derived from an EMBL/GenBank/DDBJ whole genome shotgun (WGS) entry which is preliminary data.</text>
</comment>
<dbReference type="SUPFAM" id="SSF51004">
    <property type="entry name" value="C-terminal (heme d1) domain of cytochrome cd1-nitrite reductase"/>
    <property type="match status" value="1"/>
</dbReference>
<dbReference type="AlphaFoldDB" id="A0A917LVL9"/>
<proteinExistence type="predicted"/>
<reference evidence="1" key="1">
    <citation type="journal article" date="2014" name="Int. J. Syst. Evol. Microbiol.">
        <title>Complete genome sequence of Corynebacterium casei LMG S-19264T (=DSM 44701T), isolated from a smear-ripened cheese.</title>
        <authorList>
            <consortium name="US DOE Joint Genome Institute (JGI-PGF)"/>
            <person name="Walter F."/>
            <person name="Albersmeier A."/>
            <person name="Kalinowski J."/>
            <person name="Ruckert C."/>
        </authorList>
    </citation>
    <scope>NUCLEOTIDE SEQUENCE</scope>
    <source>
        <strain evidence="1">CGMCC 1.12187</strain>
    </source>
</reference>
<accession>A0A917LVL9</accession>
<evidence type="ECO:0000313" key="2">
    <source>
        <dbReference type="Proteomes" id="UP000638848"/>
    </source>
</evidence>
<gene>
    <name evidence="1" type="ORF">GCM10011374_23360</name>
</gene>
<organism evidence="1 2">
    <name type="scientific">Kocuria dechangensis</name>
    <dbReference type="NCBI Taxonomy" id="1176249"/>
    <lineage>
        <taxon>Bacteria</taxon>
        <taxon>Bacillati</taxon>
        <taxon>Actinomycetota</taxon>
        <taxon>Actinomycetes</taxon>
        <taxon>Micrococcales</taxon>
        <taxon>Micrococcaceae</taxon>
        <taxon>Kocuria</taxon>
    </lineage>
</organism>
<keyword evidence="2" id="KW-1185">Reference proteome</keyword>
<dbReference type="Proteomes" id="UP000638848">
    <property type="component" value="Unassembled WGS sequence"/>
</dbReference>
<sequence>MHAAWETEGVAIMGGSYRWIPAGVTLLTAGLVGCGSSTSPDPSARVVELPQGGENVDFDDTVYTADLDRVLIPARSEGIYLVDPATAQATRVDYPGAVDSVDAGDGGLFALDRSGRVIHVLDPEGQLKSSVATGGGPDYLRYVAAEKELWISEPGVEGIEVFTLQDSLELAPRRSGFIPVPGGVEGLTFSADGSRAYTHAGNDLVVLDVPAHREAARWPTGCNGTHGSPRIDQDGTFVLASCAKDGKVTLLDAADGHQLGAYEVGGGESLPGHSAEQDYFYVRSDPGSTLAVLDASRESLQEVRTVKVPEVGHCLGAQGNHYWTCDAAAGGVLLFQDG</sequence>
<name>A0A917LVL9_9MICC</name>
<dbReference type="EMBL" id="BMEQ01000012">
    <property type="protein sequence ID" value="GGG59861.1"/>
    <property type="molecule type" value="Genomic_DNA"/>
</dbReference>
<protein>
    <submittedName>
        <fullName evidence="1">Uncharacterized protein</fullName>
    </submittedName>
</protein>
<reference evidence="1" key="2">
    <citation type="submission" date="2020-09" db="EMBL/GenBank/DDBJ databases">
        <authorList>
            <person name="Sun Q."/>
            <person name="Zhou Y."/>
        </authorList>
    </citation>
    <scope>NUCLEOTIDE SEQUENCE</scope>
    <source>
        <strain evidence="1">CGMCC 1.12187</strain>
    </source>
</reference>
<dbReference type="Gene3D" id="2.130.10.10">
    <property type="entry name" value="YVTN repeat-like/Quinoprotein amine dehydrogenase"/>
    <property type="match status" value="1"/>
</dbReference>
<dbReference type="InterPro" id="IPR015943">
    <property type="entry name" value="WD40/YVTN_repeat-like_dom_sf"/>
</dbReference>
<dbReference type="InterPro" id="IPR011048">
    <property type="entry name" value="Haem_d1_sf"/>
</dbReference>
<evidence type="ECO:0000313" key="1">
    <source>
        <dbReference type="EMBL" id="GGG59861.1"/>
    </source>
</evidence>